<organism evidence="2 3">
    <name type="scientific">Mycolicibacterium mucogenicum DSM 44124</name>
    <dbReference type="NCBI Taxonomy" id="1226753"/>
    <lineage>
        <taxon>Bacteria</taxon>
        <taxon>Bacillati</taxon>
        <taxon>Actinomycetota</taxon>
        <taxon>Actinomycetes</taxon>
        <taxon>Mycobacteriales</taxon>
        <taxon>Mycobacteriaceae</taxon>
        <taxon>Mycolicibacterium</taxon>
    </lineage>
</organism>
<evidence type="ECO:0000256" key="1">
    <source>
        <dbReference type="SAM" id="MobiDB-lite"/>
    </source>
</evidence>
<name>A0A8E4W2F6_MYCMU</name>
<protein>
    <submittedName>
        <fullName evidence="2">Phage portal protein</fullName>
    </submittedName>
</protein>
<gene>
    <name evidence="2" type="ORF">C1S78_027540</name>
</gene>
<dbReference type="RefSeq" id="WP_138158600.1">
    <property type="nucleotide sequence ID" value="NZ_ANBS01000055.1"/>
</dbReference>
<feature type="region of interest" description="Disordered" evidence="1">
    <location>
        <begin position="491"/>
        <end position="513"/>
    </location>
</feature>
<reference evidence="2 3" key="1">
    <citation type="journal article" date="2019" name="BMC Evol. Biol.">
        <title>Comparative genomics of Mycobacterium mucogenicum and Mycobacterium neoaurum clade members emphasizing tRNA and non-coding RNA.</title>
        <authorList>
            <person name="Behra P.R.K."/>
            <person name="Pettersson B.M.F."/>
            <person name="Das S."/>
            <person name="Dasgupta S."/>
            <person name="Kirsebom L.A."/>
        </authorList>
    </citation>
    <scope>NUCLEOTIDE SEQUENCE [LARGE SCALE GENOMIC DNA]</scope>
    <source>
        <strain evidence="2 3">DSM 44124</strain>
    </source>
</reference>
<reference evidence="2 3" key="2">
    <citation type="journal article" date="2019" name="Sci. Rep.">
        <title>Insight into the biology of Mycobacterium mucogenicum and Mycobacterium neoaurum clade members.</title>
        <authorList>
            <person name="Behra P.R.K."/>
            <person name="Pettersson B.M.F."/>
            <person name="Ramesh M."/>
            <person name="Dasgupta S."/>
            <person name="Kirsebom L.A."/>
        </authorList>
    </citation>
    <scope>NUCLEOTIDE SEQUENCE [LARGE SCALE GENOMIC DNA]</scope>
    <source>
        <strain evidence="2 3">DSM 44124</strain>
    </source>
</reference>
<dbReference type="KEGG" id="mmuc:C1S78_027540"/>
<keyword evidence="3" id="KW-1185">Reference proteome</keyword>
<evidence type="ECO:0000313" key="3">
    <source>
        <dbReference type="Proteomes" id="UP000309231"/>
    </source>
</evidence>
<sequence length="530" mass="58246">MTTPIATYPSAVPSAVVPAVPITLFAQQDVAATERRGLSDVELRVMTHLSAQLLDPKTRFDLFLSQLYAEGMNLVPSLGIAVPPELEALRAVLGWCGEAIGARSERLTMQGFRMPGQTTIDADLQEAWQANNFDAESVLVHDDAMTFRHSFVVVGANDDDPEAPPLSTVESPLNMTASWDVRRREVSAAYQTYLDVDPASETFNRQMSVLHTRDATIDLVLGDKGWEIVDRNDHGMGFVPVVMFANRPTPTNRYGRSEIAASWRNTQDRAARAVVRSEIAAEFFASMKLWILGVNKSAFENADGSMASAWETFTGRLSTLEADKYGNLPTIIFQQGQDPAGLIKFIDHERQVFSGNSRVPLDYLGMVSDGNPTSADAISKGDFRLKKCAERLSVQFGDDWEEWARITLKMWDYDADTRPNGKYVDEAKQLESEWGKFGIPTPSADTVNVTTQIAAKMIAPDDDDALAECGWTPVQRRRIAAARTRYASTAGVDSALEGLKPQQPPQQPLDGEQPAALLALQQSRDGAPST</sequence>
<dbReference type="Pfam" id="PF05133">
    <property type="entry name" value="SPP1_portal"/>
    <property type="match status" value="1"/>
</dbReference>
<accession>A0A8E4W2F6</accession>
<dbReference type="EMBL" id="CP062008">
    <property type="protein sequence ID" value="QPG69097.1"/>
    <property type="molecule type" value="Genomic_DNA"/>
</dbReference>
<evidence type="ECO:0000313" key="2">
    <source>
        <dbReference type="EMBL" id="QPG69097.1"/>
    </source>
</evidence>
<dbReference type="InterPro" id="IPR021145">
    <property type="entry name" value="Portal_protein_SPP1_Gp6-like"/>
</dbReference>
<dbReference type="AlphaFoldDB" id="A0A8E4W2F6"/>
<dbReference type="Proteomes" id="UP000309231">
    <property type="component" value="Chromosome"/>
</dbReference>
<proteinExistence type="predicted"/>
<dbReference type="GeneID" id="76728716"/>